<dbReference type="PANTHER" id="PTHR46551:SF1">
    <property type="entry name" value="SAP DOMAIN-CONTAINING RIBONUCLEOPROTEIN"/>
    <property type="match status" value="1"/>
</dbReference>
<feature type="compositionally biased region" description="Acidic residues" evidence="3">
    <location>
        <begin position="53"/>
        <end position="74"/>
    </location>
</feature>
<feature type="domain" description="SAP" evidence="4">
    <location>
        <begin position="13"/>
        <end position="47"/>
    </location>
</feature>
<dbReference type="Pfam" id="PF18592">
    <property type="entry name" value="Tho1_MOS11_C"/>
    <property type="match status" value="1"/>
</dbReference>
<feature type="compositionally biased region" description="Basic and acidic residues" evidence="3">
    <location>
        <begin position="159"/>
        <end position="172"/>
    </location>
</feature>
<dbReference type="PANTHER" id="PTHR46551">
    <property type="entry name" value="SAP DOMAIN-CONTAINING RIBONUCLEOPROTEIN"/>
    <property type="match status" value="1"/>
</dbReference>
<evidence type="ECO:0000256" key="3">
    <source>
        <dbReference type="SAM" id="MobiDB-lite"/>
    </source>
</evidence>
<comment type="similarity">
    <text evidence="2">Belongs to the SAP domain-containing ribonucleoprotein family.</text>
</comment>
<feature type="region of interest" description="Disordered" evidence="3">
    <location>
        <begin position="192"/>
        <end position="212"/>
    </location>
</feature>
<evidence type="ECO:0000313" key="6">
    <source>
        <dbReference type="Proteomes" id="UP001461498"/>
    </source>
</evidence>
<dbReference type="AlphaFoldDB" id="A0AAW1CR30"/>
<proteinExistence type="inferred from homology"/>
<dbReference type="GO" id="GO:0005634">
    <property type="term" value="C:nucleus"/>
    <property type="evidence" value="ECO:0007669"/>
    <property type="project" value="TreeGrafter"/>
</dbReference>
<dbReference type="SUPFAM" id="SSF68906">
    <property type="entry name" value="SAP domain"/>
    <property type="match status" value="1"/>
</dbReference>
<dbReference type="InterPro" id="IPR036361">
    <property type="entry name" value="SAP_dom_sf"/>
</dbReference>
<evidence type="ECO:0000313" key="5">
    <source>
        <dbReference type="EMBL" id="KAK9500183.1"/>
    </source>
</evidence>
<evidence type="ECO:0000256" key="1">
    <source>
        <dbReference type="ARBA" id="ARBA00022553"/>
    </source>
</evidence>
<feature type="compositionally biased region" description="Polar residues" evidence="3">
    <location>
        <begin position="135"/>
        <end position="152"/>
    </location>
</feature>
<comment type="caution">
    <text evidence="5">The sequence shown here is derived from an EMBL/GenBank/DDBJ whole genome shotgun (WGS) entry which is preliminary data.</text>
</comment>
<dbReference type="Gene3D" id="1.10.720.30">
    <property type="entry name" value="SAP domain"/>
    <property type="match status" value="1"/>
</dbReference>
<gene>
    <name evidence="5" type="ORF">O3M35_001491</name>
</gene>
<dbReference type="SMART" id="SM00513">
    <property type="entry name" value="SAP"/>
    <property type="match status" value="1"/>
</dbReference>
<sequence>MSDITENEGSMDFSKMKVNDLKKLLKSRGLSVAGVKQDLIDRLQSSEAAAEALLEESEAGEDGFDEELDKELDESALMADEEHTEEITRRENDNKNDQKENNAEISKSNEDAAPPASPKKVEDSKDTTKTEKNGSNDIVSQASKQVKLSLKSQPLVLSEADKKKARAERFGIGEKNQTSALAKRAERFSLNKNSTSKAADSSTGLTKVSSTTTNEVLKRRAERFGILSPVELKRQHLEKLQARKLRFQQASITSPEKGKVTTANSTTTSTSAITSASSTTTTTTTNGTKVASSLSIEERKKLRAERFKIASS</sequence>
<dbReference type="InterPro" id="IPR003034">
    <property type="entry name" value="SAP_dom"/>
</dbReference>
<dbReference type="InterPro" id="IPR040746">
    <property type="entry name" value="THO1_MOS11_C"/>
</dbReference>
<dbReference type="InterPro" id="IPR052240">
    <property type="entry name" value="SAP_domain_ribonucleoprotein"/>
</dbReference>
<feature type="compositionally biased region" description="Low complexity" evidence="3">
    <location>
        <begin position="260"/>
        <end position="293"/>
    </location>
</feature>
<reference evidence="5 6" key="1">
    <citation type="submission" date="2022-12" db="EMBL/GenBank/DDBJ databases">
        <title>Chromosome-level genome assembly of true bugs.</title>
        <authorList>
            <person name="Ma L."/>
            <person name="Li H."/>
        </authorList>
    </citation>
    <scope>NUCLEOTIDE SEQUENCE [LARGE SCALE GENOMIC DNA]</scope>
    <source>
        <strain evidence="5">Lab_2022b</strain>
    </source>
</reference>
<evidence type="ECO:0000256" key="2">
    <source>
        <dbReference type="ARBA" id="ARBA00046328"/>
    </source>
</evidence>
<name>A0AAW1CR30_9HEMI</name>
<dbReference type="GO" id="GO:0016973">
    <property type="term" value="P:poly(A)+ mRNA export from nucleus"/>
    <property type="evidence" value="ECO:0007669"/>
    <property type="project" value="TreeGrafter"/>
</dbReference>
<dbReference type="PROSITE" id="PS50800">
    <property type="entry name" value="SAP"/>
    <property type="match status" value="1"/>
</dbReference>
<dbReference type="Pfam" id="PF02037">
    <property type="entry name" value="SAP"/>
    <property type="match status" value="1"/>
</dbReference>
<feature type="region of interest" description="Disordered" evidence="3">
    <location>
        <begin position="51"/>
        <end position="180"/>
    </location>
</feature>
<dbReference type="Proteomes" id="UP001461498">
    <property type="component" value="Unassembled WGS sequence"/>
</dbReference>
<feature type="region of interest" description="Disordered" evidence="3">
    <location>
        <begin position="255"/>
        <end position="296"/>
    </location>
</feature>
<keyword evidence="6" id="KW-1185">Reference proteome</keyword>
<evidence type="ECO:0000259" key="4">
    <source>
        <dbReference type="PROSITE" id="PS50800"/>
    </source>
</evidence>
<organism evidence="5 6">
    <name type="scientific">Rhynocoris fuscipes</name>
    <dbReference type="NCBI Taxonomy" id="488301"/>
    <lineage>
        <taxon>Eukaryota</taxon>
        <taxon>Metazoa</taxon>
        <taxon>Ecdysozoa</taxon>
        <taxon>Arthropoda</taxon>
        <taxon>Hexapoda</taxon>
        <taxon>Insecta</taxon>
        <taxon>Pterygota</taxon>
        <taxon>Neoptera</taxon>
        <taxon>Paraneoptera</taxon>
        <taxon>Hemiptera</taxon>
        <taxon>Heteroptera</taxon>
        <taxon>Panheteroptera</taxon>
        <taxon>Cimicomorpha</taxon>
        <taxon>Reduviidae</taxon>
        <taxon>Harpactorinae</taxon>
        <taxon>Harpactorini</taxon>
        <taxon>Rhynocoris</taxon>
    </lineage>
</organism>
<feature type="compositionally biased region" description="Basic and acidic residues" evidence="3">
    <location>
        <begin position="119"/>
        <end position="134"/>
    </location>
</feature>
<dbReference type="EMBL" id="JAPXFL010000010">
    <property type="protein sequence ID" value="KAK9500183.1"/>
    <property type="molecule type" value="Genomic_DNA"/>
</dbReference>
<feature type="compositionally biased region" description="Basic and acidic residues" evidence="3">
    <location>
        <begin position="85"/>
        <end position="110"/>
    </location>
</feature>
<protein>
    <recommendedName>
        <fullName evidence="4">SAP domain-containing protein</fullName>
    </recommendedName>
</protein>
<accession>A0AAW1CR30</accession>
<keyword evidence="1" id="KW-0597">Phosphoprotein</keyword>